<protein>
    <submittedName>
        <fullName evidence="4">Uncharacterized protein</fullName>
    </submittedName>
</protein>
<keyword evidence="1" id="KW-0175">Coiled coil</keyword>
<dbReference type="Proteomes" id="UP000251314">
    <property type="component" value="Unassembled WGS sequence"/>
</dbReference>
<reference evidence="3" key="2">
    <citation type="submission" date="2018-10" db="EMBL/GenBank/DDBJ databases">
        <title>Effector identification in a new, highly contiguous assembly of the strawberry crown rot pathogen Phytophthora cactorum.</title>
        <authorList>
            <person name="Armitage A.D."/>
            <person name="Nellist C.F."/>
            <person name="Bates H."/>
            <person name="Vickerstaff R.J."/>
            <person name="Harrison R.J."/>
        </authorList>
    </citation>
    <scope>NUCLEOTIDE SEQUENCE</scope>
    <source>
        <strain evidence="3">15-7</strain>
    </source>
</reference>
<evidence type="ECO:0000313" key="3">
    <source>
        <dbReference type="EMBL" id="KAG2864052.1"/>
    </source>
</evidence>
<comment type="caution">
    <text evidence="4">The sequence shown here is derived from an EMBL/GenBank/DDBJ whole genome shotgun (WGS) entry which is preliminary data.</text>
</comment>
<evidence type="ECO:0000313" key="5">
    <source>
        <dbReference type="Proteomes" id="UP000251314"/>
    </source>
</evidence>
<organism evidence="4 5">
    <name type="scientific">Phytophthora cactorum</name>
    <dbReference type="NCBI Taxonomy" id="29920"/>
    <lineage>
        <taxon>Eukaryota</taxon>
        <taxon>Sar</taxon>
        <taxon>Stramenopiles</taxon>
        <taxon>Oomycota</taxon>
        <taxon>Peronosporomycetes</taxon>
        <taxon>Peronosporales</taxon>
        <taxon>Peronosporaceae</taxon>
        <taxon>Phytophthora</taxon>
    </lineage>
</organism>
<proteinExistence type="predicted"/>
<evidence type="ECO:0000256" key="2">
    <source>
        <dbReference type="SAM" id="MobiDB-lite"/>
    </source>
</evidence>
<dbReference type="OrthoDB" id="120095at2759"/>
<keyword evidence="5" id="KW-1185">Reference proteome</keyword>
<dbReference type="AlphaFoldDB" id="A0A329SSZ5"/>
<reference evidence="4 5" key="1">
    <citation type="submission" date="2018-01" db="EMBL/GenBank/DDBJ databases">
        <title>Draft genome of the strawberry crown rot pathogen Phytophthora cactorum.</title>
        <authorList>
            <person name="Armitage A.D."/>
            <person name="Lysoe E."/>
            <person name="Nellist C.F."/>
            <person name="Harrison R.J."/>
            <person name="Brurberg M.B."/>
        </authorList>
    </citation>
    <scope>NUCLEOTIDE SEQUENCE [LARGE SCALE GENOMIC DNA]</scope>
    <source>
        <strain evidence="4 5">10300</strain>
    </source>
</reference>
<accession>A0A329SSZ5</accession>
<dbReference type="VEuPathDB" id="FungiDB:PC110_g4260"/>
<evidence type="ECO:0000256" key="1">
    <source>
        <dbReference type="SAM" id="Coils"/>
    </source>
</evidence>
<feature type="region of interest" description="Disordered" evidence="2">
    <location>
        <begin position="112"/>
        <end position="147"/>
    </location>
</feature>
<name>A0A329SSZ5_9STRA</name>
<dbReference type="EMBL" id="MJFZ01000064">
    <property type="protein sequence ID" value="RAW39541.1"/>
    <property type="molecule type" value="Genomic_DNA"/>
</dbReference>
<dbReference type="EMBL" id="RCMG01000089">
    <property type="protein sequence ID" value="KAG2864052.1"/>
    <property type="molecule type" value="Genomic_DNA"/>
</dbReference>
<evidence type="ECO:0000313" key="4">
    <source>
        <dbReference type="EMBL" id="RAW39541.1"/>
    </source>
</evidence>
<dbReference type="Proteomes" id="UP000735874">
    <property type="component" value="Unassembled WGS sequence"/>
</dbReference>
<sequence length="210" mass="23132">MVAELLRLRFADNDAKRRLEADQTKTQAALAWQYFASVLPESLGVVINHEQVSQKYRKLKCIYRKEKREEGKTGNCARALREIDDQLWGILHDAFSDKVGISGEILLGSHLDGGESDNSGEEPGSGCAVISRADESAPTSGKSKLSPIESLASSMQTGMEAIAASMSMRNSPHDSLKSLIVTLQQQHEEIRRLQALQLQLLQQLVARESA</sequence>
<feature type="coiled-coil region" evidence="1">
    <location>
        <begin position="176"/>
        <end position="203"/>
    </location>
</feature>
<gene>
    <name evidence="4" type="ORF">PC110_g4260</name>
    <name evidence="3" type="ORF">PC113_g4892</name>
</gene>